<gene>
    <name evidence="3" type="ORF">EXU30_02235</name>
</gene>
<feature type="domain" description="Methyltransferase" evidence="2">
    <location>
        <begin position="188"/>
        <end position="303"/>
    </location>
</feature>
<dbReference type="GO" id="GO:0008168">
    <property type="term" value="F:methyltransferase activity"/>
    <property type="evidence" value="ECO:0007669"/>
    <property type="project" value="UniProtKB-KW"/>
</dbReference>
<dbReference type="Pfam" id="PF13679">
    <property type="entry name" value="Methyltransf_32"/>
    <property type="match status" value="1"/>
</dbReference>
<dbReference type="AlphaFoldDB" id="A0A411PE15"/>
<dbReference type="KEGG" id="smai:EXU30_02235"/>
<dbReference type="SUPFAM" id="SSF53335">
    <property type="entry name" value="S-adenosyl-L-methionine-dependent methyltransferases"/>
    <property type="match status" value="1"/>
</dbReference>
<protein>
    <submittedName>
        <fullName evidence="3">Methyltransferase</fullName>
    </submittedName>
</protein>
<dbReference type="GO" id="GO:0032259">
    <property type="term" value="P:methylation"/>
    <property type="evidence" value="ECO:0007669"/>
    <property type="project" value="UniProtKB-KW"/>
</dbReference>
<evidence type="ECO:0000259" key="2">
    <source>
        <dbReference type="Pfam" id="PF13679"/>
    </source>
</evidence>
<keyword evidence="4" id="KW-1185">Reference proteome</keyword>
<dbReference type="Proteomes" id="UP000291106">
    <property type="component" value="Chromosome"/>
</dbReference>
<keyword evidence="3" id="KW-0808">Transferase</keyword>
<keyword evidence="3" id="KW-0489">Methyltransferase</keyword>
<feature type="region of interest" description="Disordered" evidence="1">
    <location>
        <begin position="166"/>
        <end position="190"/>
    </location>
</feature>
<feature type="compositionally biased region" description="Polar residues" evidence="1">
    <location>
        <begin position="166"/>
        <end position="176"/>
    </location>
</feature>
<dbReference type="PANTHER" id="PTHR13369">
    <property type="match status" value="1"/>
</dbReference>
<dbReference type="EMBL" id="CP036200">
    <property type="protein sequence ID" value="QBF81640.1"/>
    <property type="molecule type" value="Genomic_DNA"/>
</dbReference>
<reference evidence="3 4" key="1">
    <citation type="submission" date="2019-02" db="EMBL/GenBank/DDBJ databases">
        <title>Shewanella sp. D4-2 isolated from Dokdo Island.</title>
        <authorList>
            <person name="Baek K."/>
        </authorList>
    </citation>
    <scope>NUCLEOTIDE SEQUENCE [LARGE SCALE GENOMIC DNA]</scope>
    <source>
        <strain evidence="3 4">D4-2</strain>
    </source>
</reference>
<name>A0A411PE15_9GAMM</name>
<dbReference type="InterPro" id="IPR025714">
    <property type="entry name" value="Methyltranfer_dom"/>
</dbReference>
<accession>A0A411PE15</accession>
<dbReference type="OrthoDB" id="5298194at2"/>
<evidence type="ECO:0000313" key="4">
    <source>
        <dbReference type="Proteomes" id="UP000291106"/>
    </source>
</evidence>
<dbReference type="RefSeq" id="WP_130597614.1">
    <property type="nucleotide sequence ID" value="NZ_CP036200.1"/>
</dbReference>
<evidence type="ECO:0000256" key="1">
    <source>
        <dbReference type="SAM" id="MobiDB-lite"/>
    </source>
</evidence>
<sequence>MTASHFQQSLTELNEVLARFAYLWQVQAFSAKQLPWQSEFPTLAKQVWQLADDDIDELDVDQAALVEYFLPALAQDVALTNAEQLALSKLLVQGAAANGDDNSLYAFADSAPVDSVPSANEGDLAINESELSHFSAGIKGRKWQQITRFASEVTASRYYLQTKQKAHPQTNQISSRQVGQQANLQASQQPSSSAQVESMFEWCAGKGHLGRLLAKVTDKPVHSLEWQAQLCEQGQAFADKWQLSQTFSCADVFALDANPLKAKQHAVALHACGDLHVELLHHAVDANTQAVSISPCCYHLIRNANYQPLSAIAKQAKFILSKHDLQLPLQQSVIANPKQQQLRHQEIAWRLAFDSLQRDARDCDDYLPIPSVKRSQLSGEFSDFCQWAAKVKSVALPERVDWQHYLKLGLQRQRLTRRIDLIAHLFRKALEQYLVLDRCCYMEEHGYQVTVSLFCSEQITPRNTLIQAQKMSR</sequence>
<feature type="compositionally biased region" description="Low complexity" evidence="1">
    <location>
        <begin position="177"/>
        <end position="190"/>
    </location>
</feature>
<dbReference type="InterPro" id="IPR029063">
    <property type="entry name" value="SAM-dependent_MTases_sf"/>
</dbReference>
<dbReference type="PANTHER" id="PTHR13369:SF0">
    <property type="entry name" value="GLUTATHIONE S-TRANSFERASE C-TERMINAL DOMAIN-CONTAINING PROTEIN"/>
    <property type="match status" value="1"/>
</dbReference>
<evidence type="ECO:0000313" key="3">
    <source>
        <dbReference type="EMBL" id="QBF81640.1"/>
    </source>
</evidence>
<organism evidence="3 4">
    <name type="scientific">Shewanella maritima</name>
    <dbReference type="NCBI Taxonomy" id="2520507"/>
    <lineage>
        <taxon>Bacteria</taxon>
        <taxon>Pseudomonadati</taxon>
        <taxon>Pseudomonadota</taxon>
        <taxon>Gammaproteobacteria</taxon>
        <taxon>Alteromonadales</taxon>
        <taxon>Shewanellaceae</taxon>
        <taxon>Shewanella</taxon>
    </lineage>
</organism>
<proteinExistence type="predicted"/>